<dbReference type="PANTHER" id="PTHR43312">
    <property type="entry name" value="D-THREO-ALDOSE 1-DEHYDROGENASE"/>
    <property type="match status" value="1"/>
</dbReference>
<name>A0A835ZCM2_9STRA</name>
<gene>
    <name evidence="2" type="ORF">JKP88DRAFT_256866</name>
</gene>
<evidence type="ECO:0000313" key="2">
    <source>
        <dbReference type="EMBL" id="KAG5191912.1"/>
    </source>
</evidence>
<dbReference type="Pfam" id="PF00248">
    <property type="entry name" value="Aldo_ket_red"/>
    <property type="match status" value="1"/>
</dbReference>
<dbReference type="PANTHER" id="PTHR43312:SF1">
    <property type="entry name" value="NADP-DEPENDENT OXIDOREDUCTASE DOMAIN-CONTAINING PROTEIN"/>
    <property type="match status" value="1"/>
</dbReference>
<keyword evidence="3" id="KW-1185">Reference proteome</keyword>
<accession>A0A835ZCM2</accession>
<dbReference type="AlphaFoldDB" id="A0A835ZCM2"/>
<dbReference type="EMBL" id="JAFCMP010000013">
    <property type="protein sequence ID" value="KAG5191912.1"/>
    <property type="molecule type" value="Genomic_DNA"/>
</dbReference>
<dbReference type="InterPro" id="IPR053135">
    <property type="entry name" value="AKR2_Oxidoreductase"/>
</dbReference>
<organism evidence="2 3">
    <name type="scientific">Tribonema minus</name>
    <dbReference type="NCBI Taxonomy" id="303371"/>
    <lineage>
        <taxon>Eukaryota</taxon>
        <taxon>Sar</taxon>
        <taxon>Stramenopiles</taxon>
        <taxon>Ochrophyta</taxon>
        <taxon>PX clade</taxon>
        <taxon>Xanthophyceae</taxon>
        <taxon>Tribonematales</taxon>
        <taxon>Tribonemataceae</taxon>
        <taxon>Tribonema</taxon>
    </lineage>
</organism>
<dbReference type="CDD" id="cd19098">
    <property type="entry name" value="AKR_unchar"/>
    <property type="match status" value="1"/>
</dbReference>
<protein>
    <submittedName>
        <fullName evidence="2">NADP-dependent oxidoreductase domain-containing protein</fullName>
    </submittedName>
</protein>
<feature type="domain" description="NADP-dependent oxidoreductase" evidence="1">
    <location>
        <begin position="34"/>
        <end position="203"/>
    </location>
</feature>
<dbReference type="OrthoDB" id="37537at2759"/>
<evidence type="ECO:0000259" key="1">
    <source>
        <dbReference type="Pfam" id="PF00248"/>
    </source>
</evidence>
<sequence length="307" mass="33068">MSVKPFLGVPGPPLGLGLAALGRPGYINLGHSASLAGTDVEVMRAHAWSVLDAAWESGVRYFDAARSYGRAEEFLGGWLEARGIKPEDVAVGSKWGYRYTADWRVDTGGAPHEVKDHSLAHLLSQIHSATLESGVLADEAVLAELGNLKRRGWRIGLSLSGVQQPQVLRLAMQCKLSNGDKVFDCVQATYNLLEQSAGEALLEAKEAMANGRLLPSLVDTPQSRAIAEAAATLNVEPDAVALAAVMAQPFQPMVLSGASNVEQLQSNTHAVAVLEQLQGSELLRNLMTKTRMEPAEYWQERSAMAWN</sequence>
<dbReference type="InterPro" id="IPR023210">
    <property type="entry name" value="NADP_OxRdtase_dom"/>
</dbReference>
<evidence type="ECO:0000313" key="3">
    <source>
        <dbReference type="Proteomes" id="UP000664859"/>
    </source>
</evidence>
<proteinExistence type="predicted"/>
<dbReference type="Gene3D" id="3.20.20.100">
    <property type="entry name" value="NADP-dependent oxidoreductase domain"/>
    <property type="match status" value="1"/>
</dbReference>
<comment type="caution">
    <text evidence="2">The sequence shown here is derived from an EMBL/GenBank/DDBJ whole genome shotgun (WGS) entry which is preliminary data.</text>
</comment>
<dbReference type="Proteomes" id="UP000664859">
    <property type="component" value="Unassembled WGS sequence"/>
</dbReference>
<dbReference type="SUPFAM" id="SSF51430">
    <property type="entry name" value="NAD(P)-linked oxidoreductase"/>
    <property type="match status" value="1"/>
</dbReference>
<dbReference type="InterPro" id="IPR036812">
    <property type="entry name" value="NAD(P)_OxRdtase_dom_sf"/>
</dbReference>
<reference evidence="2" key="1">
    <citation type="submission" date="2021-02" db="EMBL/GenBank/DDBJ databases">
        <title>First Annotated Genome of the Yellow-green Alga Tribonema minus.</title>
        <authorList>
            <person name="Mahan K.M."/>
        </authorList>
    </citation>
    <scope>NUCLEOTIDE SEQUENCE</scope>
    <source>
        <strain evidence="2">UTEX B ZZ1240</strain>
    </source>
</reference>